<dbReference type="InterPro" id="IPR011075">
    <property type="entry name" value="TetR_C"/>
</dbReference>
<dbReference type="AlphaFoldDB" id="W5XXT9"/>
<dbReference type="eggNOG" id="COG1309">
    <property type="taxonomic scope" value="Bacteria"/>
</dbReference>
<dbReference type="InterPro" id="IPR001647">
    <property type="entry name" value="HTH_TetR"/>
</dbReference>
<reference evidence="6 7" key="1">
    <citation type="submission" date="2013-02" db="EMBL/GenBank/DDBJ databases">
        <title>The complete genome sequence of Corynebacterium vitaeruminis DSM 20294.</title>
        <authorList>
            <person name="Ruckert C."/>
            <person name="Albersmeier A."/>
            <person name="Kalinowski J."/>
        </authorList>
    </citation>
    <scope>NUCLEOTIDE SEQUENCE [LARGE SCALE GENOMIC DNA]</scope>
    <source>
        <strain evidence="7">ATCC 10234</strain>
    </source>
</reference>
<dbReference type="Gene3D" id="1.10.357.10">
    <property type="entry name" value="Tetracycline Repressor, domain 2"/>
    <property type="match status" value="1"/>
</dbReference>
<accession>W5XXT9</accession>
<gene>
    <name evidence="6" type="ORF">B843_00445</name>
</gene>
<dbReference type="EMBL" id="CP004353">
    <property type="protein sequence ID" value="AHI21485.1"/>
    <property type="molecule type" value="Genomic_DNA"/>
</dbReference>
<sequence>MYSASGELILAEATRLFYAEGIGAVGVDRVSAESGVSKPTLYAQFGNKDKLAAAVLQRRKATRQKELREFIDELPADTDSRVLALFDRFARNHTRPGFRGCPFTIAAAELPDPEHPARVPIAEYKAWIRGFLAELARADGIAATDAEAERLGEQFSLLIDGANAQVITLGDKKAMARARDIAAGIIAAHSTT</sequence>
<keyword evidence="2 4" id="KW-0238">DNA-binding</keyword>
<keyword evidence="7" id="KW-1185">Reference proteome</keyword>
<dbReference type="GO" id="GO:0003677">
    <property type="term" value="F:DNA binding"/>
    <property type="evidence" value="ECO:0007669"/>
    <property type="project" value="UniProtKB-UniRule"/>
</dbReference>
<dbReference type="SUPFAM" id="SSF46689">
    <property type="entry name" value="Homeodomain-like"/>
    <property type="match status" value="1"/>
</dbReference>
<dbReference type="KEGG" id="cvt:B843_00445"/>
<feature type="DNA-binding region" description="H-T-H motif" evidence="4">
    <location>
        <begin position="26"/>
        <end position="45"/>
    </location>
</feature>
<dbReference type="PANTHER" id="PTHR47506:SF1">
    <property type="entry name" value="HTH-TYPE TRANSCRIPTIONAL REGULATOR YJDC"/>
    <property type="match status" value="1"/>
</dbReference>
<evidence type="ECO:0000256" key="2">
    <source>
        <dbReference type="ARBA" id="ARBA00023125"/>
    </source>
</evidence>
<dbReference type="InterPro" id="IPR009057">
    <property type="entry name" value="Homeodomain-like_sf"/>
</dbReference>
<evidence type="ECO:0000259" key="5">
    <source>
        <dbReference type="PROSITE" id="PS50977"/>
    </source>
</evidence>
<proteinExistence type="predicted"/>
<dbReference type="STRING" id="1224164.B843_00445"/>
<dbReference type="PROSITE" id="PS50977">
    <property type="entry name" value="HTH_TETR_2"/>
    <property type="match status" value="1"/>
</dbReference>
<evidence type="ECO:0000256" key="1">
    <source>
        <dbReference type="ARBA" id="ARBA00023015"/>
    </source>
</evidence>
<dbReference type="PRINTS" id="PR00455">
    <property type="entry name" value="HTHTETR"/>
</dbReference>
<dbReference type="RefSeq" id="WP_025251560.1">
    <property type="nucleotide sequence ID" value="NZ_CP004353.1"/>
</dbReference>
<dbReference type="PATRIC" id="fig|1224164.3.peg.90"/>
<keyword evidence="1" id="KW-0805">Transcription regulation</keyword>
<dbReference type="SUPFAM" id="SSF48498">
    <property type="entry name" value="Tetracyclin repressor-like, C-terminal domain"/>
    <property type="match status" value="1"/>
</dbReference>
<dbReference type="Pfam" id="PF00440">
    <property type="entry name" value="TetR_N"/>
    <property type="match status" value="1"/>
</dbReference>
<dbReference type="Pfam" id="PF16925">
    <property type="entry name" value="TetR_C_13"/>
    <property type="match status" value="1"/>
</dbReference>
<protein>
    <submittedName>
        <fullName evidence="6">TetR family transcriptional regulator</fullName>
    </submittedName>
</protein>
<evidence type="ECO:0000313" key="7">
    <source>
        <dbReference type="Proteomes" id="UP000019222"/>
    </source>
</evidence>
<evidence type="ECO:0000313" key="6">
    <source>
        <dbReference type="EMBL" id="AHI21485.1"/>
    </source>
</evidence>
<evidence type="ECO:0000256" key="3">
    <source>
        <dbReference type="ARBA" id="ARBA00023163"/>
    </source>
</evidence>
<name>W5XXT9_9CORY</name>
<dbReference type="HOGENOM" id="CLU_069356_23_1_11"/>
<organism evidence="6 7">
    <name type="scientific">Corynebacterium vitaeruminis DSM 20294</name>
    <dbReference type="NCBI Taxonomy" id="1224164"/>
    <lineage>
        <taxon>Bacteria</taxon>
        <taxon>Bacillati</taxon>
        <taxon>Actinomycetota</taxon>
        <taxon>Actinomycetes</taxon>
        <taxon>Mycobacteriales</taxon>
        <taxon>Corynebacteriaceae</taxon>
        <taxon>Corynebacterium</taxon>
    </lineage>
</organism>
<dbReference type="Proteomes" id="UP000019222">
    <property type="component" value="Chromosome"/>
</dbReference>
<keyword evidence="3" id="KW-0804">Transcription</keyword>
<dbReference type="InterPro" id="IPR036271">
    <property type="entry name" value="Tet_transcr_reg_TetR-rel_C_sf"/>
</dbReference>
<evidence type="ECO:0000256" key="4">
    <source>
        <dbReference type="PROSITE-ProRule" id="PRU00335"/>
    </source>
</evidence>
<feature type="domain" description="HTH tetR-type" evidence="5">
    <location>
        <begin position="3"/>
        <end position="63"/>
    </location>
</feature>
<dbReference type="PANTHER" id="PTHR47506">
    <property type="entry name" value="TRANSCRIPTIONAL REGULATORY PROTEIN"/>
    <property type="match status" value="1"/>
</dbReference>